<dbReference type="InterPro" id="IPR051601">
    <property type="entry name" value="Serine_prot/Carboxylest_S33"/>
</dbReference>
<protein>
    <submittedName>
        <fullName evidence="10">TAP domain-containing protein</fullName>
    </submittedName>
</protein>
<feature type="compositionally biased region" description="Polar residues" evidence="7">
    <location>
        <begin position="270"/>
        <end position="281"/>
    </location>
</feature>
<dbReference type="Gene3D" id="3.40.50.1820">
    <property type="entry name" value="alpha/beta hydrolase"/>
    <property type="match status" value="1"/>
</dbReference>
<keyword evidence="6" id="KW-0572">Peptidoglycan-anchor</keyword>
<feature type="compositionally biased region" description="Basic and acidic residues" evidence="7">
    <location>
        <begin position="283"/>
        <end position="299"/>
    </location>
</feature>
<comment type="similarity">
    <text evidence="1">Belongs to the peptidase S33 family.</text>
</comment>
<feature type="transmembrane region" description="Helical" evidence="8">
    <location>
        <begin position="878"/>
        <end position="897"/>
    </location>
</feature>
<accession>A0A2N6PJU2</accession>
<feature type="compositionally biased region" description="Basic and acidic residues" evidence="7">
    <location>
        <begin position="841"/>
        <end position="871"/>
    </location>
</feature>
<organism evidence="10 11">
    <name type="scientific">Brevibacterium luteolum</name>
    <dbReference type="NCBI Taxonomy" id="199591"/>
    <lineage>
        <taxon>Bacteria</taxon>
        <taxon>Bacillati</taxon>
        <taxon>Actinomycetota</taxon>
        <taxon>Actinomycetes</taxon>
        <taxon>Micrococcales</taxon>
        <taxon>Brevibacteriaceae</taxon>
        <taxon>Brevibacterium</taxon>
    </lineage>
</organism>
<dbReference type="AlphaFoldDB" id="A0A2N6PJU2"/>
<evidence type="ECO:0000256" key="5">
    <source>
        <dbReference type="ARBA" id="ARBA00022801"/>
    </source>
</evidence>
<dbReference type="Pfam" id="PF08386">
    <property type="entry name" value="Abhydrolase_4"/>
    <property type="match status" value="1"/>
</dbReference>
<dbReference type="GO" id="GO:0016787">
    <property type="term" value="F:hydrolase activity"/>
    <property type="evidence" value="ECO:0007669"/>
    <property type="project" value="UniProtKB-KW"/>
</dbReference>
<keyword evidence="8" id="KW-0812">Transmembrane</keyword>
<evidence type="ECO:0000256" key="4">
    <source>
        <dbReference type="ARBA" id="ARBA00022729"/>
    </source>
</evidence>
<evidence type="ECO:0000256" key="6">
    <source>
        <dbReference type="ARBA" id="ARBA00023088"/>
    </source>
</evidence>
<keyword evidence="3" id="KW-0964">Secreted</keyword>
<dbReference type="SUPFAM" id="SSF53474">
    <property type="entry name" value="alpha/beta-Hydrolases"/>
    <property type="match status" value="1"/>
</dbReference>
<evidence type="ECO:0000313" key="10">
    <source>
        <dbReference type="EMBL" id="PMB98960.1"/>
    </source>
</evidence>
<sequence length="906" mass="97793">MAEAETLEIPVAVKGDAGDVLTLRLKHAQNNEIVEGTDTDVTIGEDGTAEETLEVEDLAPGTYAITGGDENLMNSDKTFTVEEKEGAEAPETGDSPEANDPEGKDLTTDREDGLDKYYPELAKELFDEDGDGTYEIPEPAPGGKSTGNVPKGLEKHYGQALNLSAENCKKLGQPNFEERIGRAPECGYVIMPIDAEDPSAGNIAVSVMKVKAGKVEDGTFVENKNPRGTVLWNPGGPGGSGMTLSVAGALYEPDLAAEYDMLGFDPRGTGTSMPFSQCSSDEQIDKDRESNPHGKETREEVEEALKDQTERFANDCFENTGKAFELGEGGQKKLMQHLGTWDAVGDMDLMRSAFGDEKLNFIGFSYGTRLGYVYSQKFQANVGRLVLDGVVDPGKVDELAAMKAINAASDKVMQSDDDPADDEDKTINQGAGFQNTFEQFAKDCTAKGAQNKTWGELWPEVFGDSPMADETFSCALGDGVDDVDQLTDANAKLLQTLESKPLPTGQPNDERMVSFADGRTGVFQALYSETLWPQLAYGLAELKQGETAGMLMQLADSYNDRDENGRYAPMLQAFTNIRCTDANSYGDMPDIEKARDFAERYDKAAPFQRSSKTPGEYDYCDFWQFKGTLPAPEKLTKVPNILVVSTTHDSATPYPAGVKLARVIDGTLLSASGASHTSYMKRDPNMTCVDATVNDFLINGDVPEDGDYGKKLDKPDTVKDDRGNDVTLTTQCKVETFRSSGFSISTDKAHAGEKLLYTAEHQDDVDDYTVAFDGKKVAEGMMDNGGNAAGQFTVPEDAKPGKYEVTLVNAAGDVVATDFLEVMSDDKPKGDDDDDSNGGGDTDKDDKGSDDDGKGKKDDGRDKNADKDGKLPRTGAEIMPYLLLILALIGGGSAALYKSRRVSSDS</sequence>
<dbReference type="PROSITE" id="PS50847">
    <property type="entry name" value="GRAM_POS_ANCHORING"/>
    <property type="match status" value="1"/>
</dbReference>
<evidence type="ECO:0000256" key="1">
    <source>
        <dbReference type="ARBA" id="ARBA00010088"/>
    </source>
</evidence>
<keyword evidence="4" id="KW-0732">Signal</keyword>
<evidence type="ECO:0000259" key="9">
    <source>
        <dbReference type="PROSITE" id="PS50847"/>
    </source>
</evidence>
<evidence type="ECO:0000256" key="2">
    <source>
        <dbReference type="ARBA" id="ARBA00022512"/>
    </source>
</evidence>
<name>A0A2N6PJU2_9MICO</name>
<dbReference type="OrthoDB" id="3252468at2"/>
<feature type="region of interest" description="Disordered" evidence="7">
    <location>
        <begin position="821"/>
        <end position="873"/>
    </location>
</feature>
<keyword evidence="8" id="KW-1133">Transmembrane helix</keyword>
<dbReference type="InterPro" id="IPR013595">
    <property type="entry name" value="Pept_S33_TAP-like_C"/>
</dbReference>
<keyword evidence="8" id="KW-0472">Membrane</keyword>
<evidence type="ECO:0000256" key="8">
    <source>
        <dbReference type="SAM" id="Phobius"/>
    </source>
</evidence>
<dbReference type="InterPro" id="IPR029058">
    <property type="entry name" value="AB_hydrolase_fold"/>
</dbReference>
<dbReference type="Pfam" id="PF00561">
    <property type="entry name" value="Abhydrolase_1"/>
    <property type="match status" value="1"/>
</dbReference>
<evidence type="ECO:0000256" key="7">
    <source>
        <dbReference type="SAM" id="MobiDB-lite"/>
    </source>
</evidence>
<dbReference type="EMBL" id="PNFZ01000002">
    <property type="protein sequence ID" value="PMB98960.1"/>
    <property type="molecule type" value="Genomic_DNA"/>
</dbReference>
<dbReference type="Proteomes" id="UP000235703">
    <property type="component" value="Unassembled WGS sequence"/>
</dbReference>
<feature type="compositionally biased region" description="Basic and acidic residues" evidence="7">
    <location>
        <begin position="101"/>
        <end position="114"/>
    </location>
</feature>
<comment type="caution">
    <text evidence="10">The sequence shown here is derived from an EMBL/GenBank/DDBJ whole genome shotgun (WGS) entry which is preliminary data.</text>
</comment>
<dbReference type="Pfam" id="PF00746">
    <property type="entry name" value="Gram_pos_anchor"/>
    <property type="match status" value="1"/>
</dbReference>
<keyword evidence="2" id="KW-0134">Cell wall</keyword>
<feature type="region of interest" description="Disordered" evidence="7">
    <location>
        <begin position="83"/>
        <end position="114"/>
    </location>
</feature>
<dbReference type="InterPro" id="IPR019931">
    <property type="entry name" value="LPXTG_anchor"/>
</dbReference>
<evidence type="ECO:0000313" key="11">
    <source>
        <dbReference type="Proteomes" id="UP000235703"/>
    </source>
</evidence>
<proteinExistence type="inferred from homology"/>
<feature type="domain" description="Gram-positive cocci surface proteins LPxTG" evidence="9">
    <location>
        <begin position="871"/>
        <end position="906"/>
    </location>
</feature>
<dbReference type="PANTHER" id="PTHR43248">
    <property type="entry name" value="2-SUCCINYL-6-HYDROXY-2,4-CYCLOHEXADIENE-1-CARBOXYLATE SYNTHASE"/>
    <property type="match status" value="1"/>
</dbReference>
<feature type="region of interest" description="Disordered" evidence="7">
    <location>
        <begin position="270"/>
        <end position="299"/>
    </location>
</feature>
<reference evidence="10 11" key="1">
    <citation type="submission" date="2017-09" db="EMBL/GenBank/DDBJ databases">
        <title>Bacterial strain isolated from the female urinary microbiota.</title>
        <authorList>
            <person name="Thomas-White K."/>
            <person name="Kumar N."/>
            <person name="Forster S."/>
            <person name="Putonti C."/>
            <person name="Lawley T."/>
            <person name="Wolfe A.J."/>
        </authorList>
    </citation>
    <scope>NUCLEOTIDE SEQUENCE [LARGE SCALE GENOMIC DNA]</scope>
    <source>
        <strain evidence="10 11">UMB0680</strain>
    </source>
</reference>
<keyword evidence="5" id="KW-0378">Hydrolase</keyword>
<dbReference type="InterPro" id="IPR000073">
    <property type="entry name" value="AB_hydrolase_1"/>
</dbReference>
<dbReference type="PANTHER" id="PTHR43248:SF29">
    <property type="entry name" value="TRIPEPTIDYL AMINOPEPTIDASE"/>
    <property type="match status" value="1"/>
</dbReference>
<keyword evidence="11" id="KW-1185">Reference proteome</keyword>
<gene>
    <name evidence="10" type="ORF">CJ198_05510</name>
</gene>
<evidence type="ECO:0000256" key="3">
    <source>
        <dbReference type="ARBA" id="ARBA00022525"/>
    </source>
</evidence>
<feature type="region of interest" description="Disordered" evidence="7">
    <location>
        <begin position="127"/>
        <end position="151"/>
    </location>
</feature>